<evidence type="ECO:0000256" key="1">
    <source>
        <dbReference type="ARBA" id="ARBA00002190"/>
    </source>
</evidence>
<dbReference type="NCBIfam" id="NF033563">
    <property type="entry name" value="transpos_IS30"/>
    <property type="match status" value="1"/>
</dbReference>
<dbReference type="InterPro" id="IPR001598">
    <property type="entry name" value="Transposase_IS30_CS"/>
</dbReference>
<evidence type="ECO:0000256" key="2">
    <source>
        <dbReference type="ARBA" id="ARBA00006363"/>
    </source>
</evidence>
<evidence type="ECO:0000259" key="6">
    <source>
        <dbReference type="PROSITE" id="PS50994"/>
    </source>
</evidence>
<feature type="domain" description="Integrase catalytic" evidence="6">
    <location>
        <begin position="154"/>
        <end position="315"/>
    </location>
</feature>
<dbReference type="AlphaFoldDB" id="T1C7U5"/>
<comment type="function">
    <text evidence="1">Required for the transposition of the insertion element.</text>
</comment>
<name>T1C7U5_9ZZZZ</name>
<dbReference type="EMBL" id="AUZY01000909">
    <property type="protein sequence ID" value="EQD77008.1"/>
    <property type="molecule type" value="Genomic_DNA"/>
</dbReference>
<dbReference type="InterPro" id="IPR001584">
    <property type="entry name" value="Integrase_cat-core"/>
</dbReference>
<dbReference type="GO" id="GO:0003677">
    <property type="term" value="F:DNA binding"/>
    <property type="evidence" value="ECO:0007669"/>
    <property type="project" value="UniProtKB-KW"/>
</dbReference>
<evidence type="ECO:0000256" key="4">
    <source>
        <dbReference type="ARBA" id="ARBA00023125"/>
    </source>
</evidence>
<sequence>MKSYTQLTREQRYQIYAYRQAGLNQTETAEQLAVHKSTIAREIRRNCGQRGYRAQQAQGRCEVRRARSHGPRIGASDWQRVEALIRQEWSPEQIRERLVREGQRPISHEWIYQYLKRDRACGGTLFRSLRCRRQRRKRYGRPERRGPLKNRVSIDARPAIVERRSRIGDWEGDTLIGPHHHGVLVSHVERQSGYTLLAAVPRRTASAFREATVTLLRPFRDRVHTLTLDNGTEGAEHERIAKTLMATVYFAHPYRSWERGTNENTNGLVRQYFPKCRDLGTVTRGELDQALHRLNHRPRKRLGFKTPYEVFFHTRTSLTVALPT</sequence>
<dbReference type="GO" id="GO:0004803">
    <property type="term" value="F:transposase activity"/>
    <property type="evidence" value="ECO:0007669"/>
    <property type="project" value="InterPro"/>
</dbReference>
<dbReference type="PANTHER" id="PTHR10948:SF23">
    <property type="entry name" value="TRANSPOSASE INSI FOR INSERTION SEQUENCE ELEMENT IS30A-RELATED"/>
    <property type="match status" value="1"/>
</dbReference>
<keyword evidence="5" id="KW-0233">DNA recombination</keyword>
<dbReference type="SUPFAM" id="SSF53098">
    <property type="entry name" value="Ribonuclease H-like"/>
    <property type="match status" value="1"/>
</dbReference>
<dbReference type="InterPro" id="IPR051917">
    <property type="entry name" value="Transposase-Integrase"/>
</dbReference>
<reference evidence="7" key="2">
    <citation type="journal article" date="2014" name="ISME J.">
        <title>Microbial stratification in low pH oxic and suboxic macroscopic growths along an acid mine drainage.</title>
        <authorList>
            <person name="Mendez-Garcia C."/>
            <person name="Mesa V."/>
            <person name="Sprenger R.R."/>
            <person name="Richter M."/>
            <person name="Diez M.S."/>
            <person name="Solano J."/>
            <person name="Bargiela R."/>
            <person name="Golyshina O.V."/>
            <person name="Manteca A."/>
            <person name="Ramos J.L."/>
            <person name="Gallego J.R."/>
            <person name="Llorente I."/>
            <person name="Martins Dos Santos V.A."/>
            <person name="Jensen O.N."/>
            <person name="Pelaez A.I."/>
            <person name="Sanchez J."/>
            <person name="Ferrer M."/>
        </authorList>
    </citation>
    <scope>NUCLEOTIDE SEQUENCE</scope>
</reference>
<dbReference type="PROSITE" id="PS50994">
    <property type="entry name" value="INTEGRASE"/>
    <property type="match status" value="1"/>
</dbReference>
<dbReference type="InterPro" id="IPR009057">
    <property type="entry name" value="Homeodomain-like_sf"/>
</dbReference>
<dbReference type="SUPFAM" id="SSF46689">
    <property type="entry name" value="Homeodomain-like"/>
    <property type="match status" value="1"/>
</dbReference>
<accession>T1C7U5</accession>
<evidence type="ECO:0000313" key="7">
    <source>
        <dbReference type="EMBL" id="EQD77008.1"/>
    </source>
</evidence>
<organism evidence="7">
    <name type="scientific">mine drainage metagenome</name>
    <dbReference type="NCBI Taxonomy" id="410659"/>
    <lineage>
        <taxon>unclassified sequences</taxon>
        <taxon>metagenomes</taxon>
        <taxon>ecological metagenomes</taxon>
    </lineage>
</organism>
<dbReference type="PANTHER" id="PTHR10948">
    <property type="entry name" value="TRANSPOSASE"/>
    <property type="match status" value="1"/>
</dbReference>
<dbReference type="GO" id="GO:0005829">
    <property type="term" value="C:cytosol"/>
    <property type="evidence" value="ECO:0007669"/>
    <property type="project" value="TreeGrafter"/>
</dbReference>
<dbReference type="PROSITE" id="PS01043">
    <property type="entry name" value="TRANSPOSASE_IS30"/>
    <property type="match status" value="1"/>
</dbReference>
<dbReference type="Pfam" id="PF13936">
    <property type="entry name" value="HTH_38"/>
    <property type="match status" value="1"/>
</dbReference>
<reference evidence="7" key="1">
    <citation type="submission" date="2013-08" db="EMBL/GenBank/DDBJ databases">
        <authorList>
            <person name="Mendez C."/>
            <person name="Richter M."/>
            <person name="Ferrer M."/>
            <person name="Sanchez J."/>
        </authorList>
    </citation>
    <scope>NUCLEOTIDE SEQUENCE</scope>
</reference>
<dbReference type="InterPro" id="IPR012337">
    <property type="entry name" value="RNaseH-like_sf"/>
</dbReference>
<evidence type="ECO:0000256" key="5">
    <source>
        <dbReference type="ARBA" id="ARBA00023172"/>
    </source>
</evidence>
<dbReference type="GO" id="GO:0015074">
    <property type="term" value="P:DNA integration"/>
    <property type="evidence" value="ECO:0007669"/>
    <property type="project" value="InterPro"/>
</dbReference>
<gene>
    <name evidence="7" type="ORF">B1B_01307</name>
</gene>
<keyword evidence="3" id="KW-0815">Transposition</keyword>
<comment type="similarity">
    <text evidence="2">Belongs to the transposase IS30 family.</text>
</comment>
<comment type="caution">
    <text evidence="7">The sequence shown here is derived from an EMBL/GenBank/DDBJ whole genome shotgun (WGS) entry which is preliminary data.</text>
</comment>
<dbReference type="InterPro" id="IPR025246">
    <property type="entry name" value="IS30-like_HTH"/>
</dbReference>
<dbReference type="InterPro" id="IPR053392">
    <property type="entry name" value="Transposase_IS30-like"/>
</dbReference>
<proteinExistence type="inferred from homology"/>
<dbReference type="GO" id="GO:0006313">
    <property type="term" value="P:DNA transposition"/>
    <property type="evidence" value="ECO:0007669"/>
    <property type="project" value="InterPro"/>
</dbReference>
<dbReference type="Gene3D" id="3.30.420.10">
    <property type="entry name" value="Ribonuclease H-like superfamily/Ribonuclease H"/>
    <property type="match status" value="1"/>
</dbReference>
<feature type="non-terminal residue" evidence="7">
    <location>
        <position position="324"/>
    </location>
</feature>
<keyword evidence="4" id="KW-0238">DNA-binding</keyword>
<protein>
    <submittedName>
        <fullName evidence="7">Transposase, IS30 family</fullName>
    </submittedName>
</protein>
<evidence type="ECO:0000256" key="3">
    <source>
        <dbReference type="ARBA" id="ARBA00022578"/>
    </source>
</evidence>
<dbReference type="InterPro" id="IPR036397">
    <property type="entry name" value="RNaseH_sf"/>
</dbReference>